<dbReference type="AlphaFoldDB" id="W6RYT9"/>
<dbReference type="InterPro" id="IPR025669">
    <property type="entry name" value="AAA_dom"/>
</dbReference>
<dbReference type="RefSeq" id="WP_044038162.1">
    <property type="nucleotide sequence ID" value="NZ_HG917868.1"/>
</dbReference>
<name>W6RYT9_9CLOT</name>
<dbReference type="EMBL" id="HG917868">
    <property type="protein sequence ID" value="CDM68784.1"/>
    <property type="molecule type" value="Genomic_DNA"/>
</dbReference>
<dbReference type="GO" id="GO:0005524">
    <property type="term" value="F:ATP binding"/>
    <property type="evidence" value="ECO:0007669"/>
    <property type="project" value="UniProtKB-KW"/>
</dbReference>
<dbReference type="GO" id="GO:0016887">
    <property type="term" value="F:ATP hydrolysis activity"/>
    <property type="evidence" value="ECO:0007669"/>
    <property type="project" value="TreeGrafter"/>
</dbReference>
<dbReference type="Pfam" id="PF13614">
    <property type="entry name" value="AAA_31"/>
    <property type="match status" value="1"/>
</dbReference>
<protein>
    <submittedName>
        <fullName evidence="4">MinD family ATPase</fullName>
    </submittedName>
</protein>
<keyword evidence="1" id="KW-0547">Nucleotide-binding</keyword>
<dbReference type="PATRIC" id="fig|1216932.3.peg.1619"/>
<evidence type="ECO:0000259" key="3">
    <source>
        <dbReference type="Pfam" id="PF13614"/>
    </source>
</evidence>
<keyword evidence="2" id="KW-0067">ATP-binding</keyword>
<dbReference type="CDD" id="cd02038">
    <property type="entry name" value="FlhG-like"/>
    <property type="match status" value="1"/>
</dbReference>
<evidence type="ECO:0000256" key="2">
    <source>
        <dbReference type="ARBA" id="ARBA00022840"/>
    </source>
</evidence>
<dbReference type="GO" id="GO:0005829">
    <property type="term" value="C:cytosol"/>
    <property type="evidence" value="ECO:0007669"/>
    <property type="project" value="TreeGrafter"/>
</dbReference>
<evidence type="ECO:0000313" key="4">
    <source>
        <dbReference type="EMBL" id="CDM68784.1"/>
    </source>
</evidence>
<evidence type="ECO:0000256" key="1">
    <source>
        <dbReference type="ARBA" id="ARBA00022741"/>
    </source>
</evidence>
<dbReference type="HOGENOM" id="CLU_037612_0_0_9"/>
<dbReference type="InterPro" id="IPR033875">
    <property type="entry name" value="FlhG"/>
</dbReference>
<proteinExistence type="predicted"/>
<dbReference type="InterPro" id="IPR050625">
    <property type="entry name" value="ParA/MinD_ATPase"/>
</dbReference>
<sequence length="286" mass="32120">MRDQADRLRELARGAKQSEKTTKVITVTSGKGGVGKSNFVVNLSIMLQKMGKKVLIFDADIGMANDEILMGFVPKYNILDCIIRNLDIEDIMITGPEGVKLISGGTGLNKIKELQDEERRILLSKLEKLEDYDYIIMDTGAGVNETVINFIAFSDEFILLTTPEPTAIMDGYSLLKTVSYFNVKNMVSIVVNRVYNEKEGEKTFLKLKNASTKFLSIKCNFIGCIEEDRRLLESVRNQVPVVVGFPNSKVSKNISSIAKRIDDNGVLNRRDKSANSLFKNIFQLFR</sequence>
<organism evidence="4 5">
    <name type="scientific">Clostridium bornimense</name>
    <dbReference type="NCBI Taxonomy" id="1216932"/>
    <lineage>
        <taxon>Bacteria</taxon>
        <taxon>Bacillati</taxon>
        <taxon>Bacillota</taxon>
        <taxon>Clostridia</taxon>
        <taxon>Eubacteriales</taxon>
        <taxon>Clostridiaceae</taxon>
        <taxon>Clostridium</taxon>
    </lineage>
</organism>
<evidence type="ECO:0000313" key="5">
    <source>
        <dbReference type="Proteomes" id="UP000019426"/>
    </source>
</evidence>
<feature type="domain" description="AAA" evidence="3">
    <location>
        <begin position="22"/>
        <end position="182"/>
    </location>
</feature>
<dbReference type="SUPFAM" id="SSF52540">
    <property type="entry name" value="P-loop containing nucleoside triphosphate hydrolases"/>
    <property type="match status" value="1"/>
</dbReference>
<dbReference type="KEGG" id="clt:CM240_1626"/>
<reference evidence="4 5" key="1">
    <citation type="submission" date="2013-11" db="EMBL/GenBank/DDBJ databases">
        <title>Complete genome sequence of Clostridum sp. M2/40.</title>
        <authorList>
            <person name="Wibberg D."/>
            <person name="Puehler A."/>
            <person name="Schlueter A."/>
        </authorList>
    </citation>
    <scope>NUCLEOTIDE SEQUENCE [LARGE SCALE GENOMIC DNA]</scope>
    <source>
        <strain evidence="5">M2/40</strain>
    </source>
</reference>
<dbReference type="InterPro" id="IPR027417">
    <property type="entry name" value="P-loop_NTPase"/>
</dbReference>
<dbReference type="GO" id="GO:0051782">
    <property type="term" value="P:negative regulation of cell division"/>
    <property type="evidence" value="ECO:0007669"/>
    <property type="project" value="TreeGrafter"/>
</dbReference>
<dbReference type="PIRSF" id="PIRSF003092">
    <property type="entry name" value="MinD"/>
    <property type="match status" value="1"/>
</dbReference>
<dbReference type="eggNOG" id="COG0455">
    <property type="taxonomic scope" value="Bacteria"/>
</dbReference>
<gene>
    <name evidence="4" type="ORF">CM240_1626</name>
</gene>
<dbReference type="STRING" id="1216932.CM240_1626"/>
<accession>W6RYT9</accession>
<dbReference type="PANTHER" id="PTHR43384">
    <property type="entry name" value="SEPTUM SITE-DETERMINING PROTEIN MIND HOMOLOG, CHLOROPLASTIC-RELATED"/>
    <property type="match status" value="1"/>
</dbReference>
<dbReference type="Proteomes" id="UP000019426">
    <property type="component" value="Chromosome M2/40_rep1"/>
</dbReference>
<dbReference type="GO" id="GO:0009898">
    <property type="term" value="C:cytoplasmic side of plasma membrane"/>
    <property type="evidence" value="ECO:0007669"/>
    <property type="project" value="TreeGrafter"/>
</dbReference>
<dbReference type="PANTHER" id="PTHR43384:SF4">
    <property type="entry name" value="CELLULOSE BIOSYNTHESIS PROTEIN BCSQ-RELATED"/>
    <property type="match status" value="1"/>
</dbReference>
<dbReference type="InterPro" id="IPR025501">
    <property type="entry name" value="MinD_FleN"/>
</dbReference>
<keyword evidence="5" id="KW-1185">Reference proteome</keyword>
<dbReference type="OrthoDB" id="9816297at2"/>
<dbReference type="Gene3D" id="3.40.50.300">
    <property type="entry name" value="P-loop containing nucleotide triphosphate hydrolases"/>
    <property type="match status" value="1"/>
</dbReference>